<proteinExistence type="predicted"/>
<dbReference type="InterPro" id="IPR016617">
    <property type="entry name" value="ARMC1"/>
</dbReference>
<reference evidence="2" key="2">
    <citation type="submission" date="2022-06" db="UniProtKB">
        <authorList>
            <consortium name="EnsemblMetazoa"/>
        </authorList>
    </citation>
    <scope>IDENTIFICATION</scope>
    <source>
        <strain evidence="2">DF5081</strain>
    </source>
</reference>
<name>A0A8R1DH78_CAEJA</name>
<dbReference type="GO" id="GO:0046872">
    <property type="term" value="F:metal ion binding"/>
    <property type="evidence" value="ECO:0007669"/>
    <property type="project" value="InterPro"/>
</dbReference>
<evidence type="ECO:0000313" key="2">
    <source>
        <dbReference type="EnsemblMetazoa" id="CJA02502.1"/>
    </source>
</evidence>
<accession>A0A8R1DH78</accession>
<dbReference type="EnsemblMetazoa" id="CJA02502.2">
    <property type="protein sequence ID" value="CJA02502.2"/>
    <property type="gene ID" value="WBGene00121706"/>
</dbReference>
<dbReference type="PIRSF" id="PIRSF013899">
    <property type="entry name" value="UCP013899"/>
    <property type="match status" value="1"/>
</dbReference>
<dbReference type="PANTHER" id="PTHR28592">
    <property type="entry name" value="ARMADILLO REPEAT-CONTAINING PROTEIN 1"/>
    <property type="match status" value="1"/>
</dbReference>
<dbReference type="Proteomes" id="UP000005237">
    <property type="component" value="Unassembled WGS sequence"/>
</dbReference>
<keyword evidence="3" id="KW-1185">Reference proteome</keyword>
<protein>
    <recommendedName>
        <fullName evidence="1">Armadillo repeat-containing protein 1</fullName>
    </recommendedName>
</protein>
<dbReference type="EnsemblMetazoa" id="CJA02502.1">
    <property type="protein sequence ID" value="CJA02502.1"/>
    <property type="gene ID" value="WBGene00121706"/>
</dbReference>
<organism evidence="2 3">
    <name type="scientific">Caenorhabditis japonica</name>
    <dbReference type="NCBI Taxonomy" id="281687"/>
    <lineage>
        <taxon>Eukaryota</taxon>
        <taxon>Metazoa</taxon>
        <taxon>Ecdysozoa</taxon>
        <taxon>Nematoda</taxon>
        <taxon>Chromadorea</taxon>
        <taxon>Rhabditida</taxon>
        <taxon>Rhabditina</taxon>
        <taxon>Rhabditomorpha</taxon>
        <taxon>Rhabditoidea</taxon>
        <taxon>Rhabditidae</taxon>
        <taxon>Peloderinae</taxon>
        <taxon>Caenorhabditis</taxon>
    </lineage>
</organism>
<dbReference type="CDD" id="cd00371">
    <property type="entry name" value="HMA"/>
    <property type="match status" value="1"/>
</dbReference>
<sequence>MSGETNSNSLCATDKIKTVRAYYKLCVKQEHRSIVLKDAFFFATLPALLKDDNFDIVRYTVKILVLLTEQSDDIKLLLKSPDLLSSLSEACEKITSPSVNYNLVLISSRIRSVKASIEARAEKDASEPLSCGVRNMDKSEAIHRKFVGRKSKQITMEFDPDEFDVTKQREIERALLKMKGVISVYMTELNNVPKAVLRTIPSVDVRQVSQIIFAAGFEYVAQVVKIDGKEEKYEFYASEIQKNGNVELPDYLDDDMLNVDTTKCVITNDMANRPNINGSGWFSSLTSLVKTSLW</sequence>
<dbReference type="AlphaFoldDB" id="A0A8R1DH78"/>
<evidence type="ECO:0000256" key="1">
    <source>
        <dbReference type="PIRNR" id="PIRNR013899"/>
    </source>
</evidence>
<reference evidence="3" key="1">
    <citation type="submission" date="2010-08" db="EMBL/GenBank/DDBJ databases">
        <authorList>
            <consortium name="Caenorhabditis japonica Sequencing Consortium"/>
            <person name="Wilson R.K."/>
        </authorList>
    </citation>
    <scope>NUCLEOTIDE SEQUENCE [LARGE SCALE GENOMIC DNA]</scope>
    <source>
        <strain evidence="3">DF5081</strain>
    </source>
</reference>
<dbReference type="InterPro" id="IPR006121">
    <property type="entry name" value="HMA_dom"/>
</dbReference>
<dbReference type="OMA" id="TIRAYYK"/>
<dbReference type="PANTHER" id="PTHR28592:SF1">
    <property type="entry name" value="ARMADILLO REPEAT-CONTAINING PROTEIN 1"/>
    <property type="match status" value="1"/>
</dbReference>
<evidence type="ECO:0000313" key="3">
    <source>
        <dbReference type="Proteomes" id="UP000005237"/>
    </source>
</evidence>